<feature type="transmembrane region" description="Helical" evidence="1">
    <location>
        <begin position="245"/>
        <end position="264"/>
    </location>
</feature>
<protein>
    <submittedName>
        <fullName evidence="3">YjiH family protein</fullName>
    </submittedName>
</protein>
<feature type="transmembrane region" description="Helical" evidence="1">
    <location>
        <begin position="126"/>
        <end position="150"/>
    </location>
</feature>
<evidence type="ECO:0000313" key="3">
    <source>
        <dbReference type="EMBL" id="WCR11546.1"/>
    </source>
</evidence>
<keyword evidence="1" id="KW-0812">Transmembrane</keyword>
<evidence type="ECO:0000256" key="1">
    <source>
        <dbReference type="SAM" id="Phobius"/>
    </source>
</evidence>
<feature type="transmembrane region" description="Helical" evidence="1">
    <location>
        <begin position="217"/>
        <end position="239"/>
    </location>
</feature>
<evidence type="ECO:0000313" key="4">
    <source>
        <dbReference type="Proteomes" id="UP001218412"/>
    </source>
</evidence>
<organism evidence="3 4">
    <name type="scientific">Paracoccus stylophorae</name>
    <dbReference type="NCBI Taxonomy" id="659350"/>
    <lineage>
        <taxon>Bacteria</taxon>
        <taxon>Pseudomonadati</taxon>
        <taxon>Pseudomonadota</taxon>
        <taxon>Alphaproteobacteria</taxon>
        <taxon>Rhodobacterales</taxon>
        <taxon>Paracoccaceae</taxon>
        <taxon>Paracoccus</taxon>
    </lineage>
</organism>
<keyword evidence="1" id="KW-1133">Transmembrane helix</keyword>
<keyword evidence="4" id="KW-1185">Reference proteome</keyword>
<dbReference type="InterPro" id="IPR011642">
    <property type="entry name" value="Gate_dom"/>
</dbReference>
<feature type="transmembrane region" description="Helical" evidence="1">
    <location>
        <begin position="185"/>
        <end position="205"/>
    </location>
</feature>
<accession>A0ABY7SX76</accession>
<proteinExistence type="predicted"/>
<dbReference type="RefSeq" id="WP_272859652.1">
    <property type="nucleotide sequence ID" value="NZ_CP067134.1"/>
</dbReference>
<keyword evidence="1" id="KW-0472">Membrane</keyword>
<dbReference type="Pfam" id="PF07670">
    <property type="entry name" value="Gate"/>
    <property type="match status" value="1"/>
</dbReference>
<feature type="transmembrane region" description="Helical" evidence="1">
    <location>
        <begin position="21"/>
        <end position="40"/>
    </location>
</feature>
<evidence type="ECO:0000259" key="2">
    <source>
        <dbReference type="Pfam" id="PF07670"/>
    </source>
</evidence>
<sequence length="458" mass="49248">MSGAGRGNPAADPADRSTGNWLKFVIPSALGAALFLLPVPGAETWTIPFGVMIDWLNANFAALLRWTLVAVTVTSGLLTLWYSYGPGTPRTPLMIQYFRTGPVWVLLRCLGAVFTVLYTTGAGPEWITSGATGGTVVGSLMVNLLALFALASFGLPLLSDYGFMEFVGALLSRAFRVLFQLPGRSAIDGLASWLGAAPLGVMLTVQQYDKGVYTTREAATVATTFSIVSIPFCYVIASLVGLADVFFAFYGCVFAIGFVCALILPRIPPLTWLPTDYKPGTSNHVDDTVHEGESLVQAGTRLGLARARTAPNFPDFIKSGFENLVFMWFSLVPATVAIAMMALVTVEYTPVFQWLSMPFVPILEWAGVDEARAAAPSLVVGFADMYLPALIGKSIESQETRFLVAILSVSQLIYMSEVGAILLRANLGLNIGHLAMIFVIRTIIATPLAIILAKYVVF</sequence>
<feature type="transmembrane region" description="Helical" evidence="1">
    <location>
        <begin position="60"/>
        <end position="82"/>
    </location>
</feature>
<feature type="transmembrane region" description="Helical" evidence="1">
    <location>
        <begin position="402"/>
        <end position="423"/>
    </location>
</feature>
<reference evidence="3 4" key="1">
    <citation type="submission" date="2021-01" db="EMBL/GenBank/DDBJ databases">
        <title>Biogeographic distribution of Paracoccus.</title>
        <authorList>
            <person name="Hollensteiner J."/>
            <person name="Leineberger J."/>
            <person name="Brinkhoff T."/>
            <person name="Daniel R."/>
        </authorList>
    </citation>
    <scope>NUCLEOTIDE SEQUENCE [LARGE SCALE GENOMIC DNA]</scope>
    <source>
        <strain evidence="3 4">LMG25392</strain>
    </source>
</reference>
<dbReference type="Proteomes" id="UP001218412">
    <property type="component" value="Chromosome"/>
</dbReference>
<name>A0ABY7SX76_9RHOB</name>
<feature type="transmembrane region" description="Helical" evidence="1">
    <location>
        <begin position="103"/>
        <end position="120"/>
    </location>
</feature>
<feature type="domain" description="Nucleoside transporter/FeoB GTPase Gate" evidence="2">
    <location>
        <begin position="142"/>
        <end position="242"/>
    </location>
</feature>
<feature type="transmembrane region" description="Helical" evidence="1">
    <location>
        <begin position="435"/>
        <end position="457"/>
    </location>
</feature>
<gene>
    <name evidence="3" type="ORF">JHW45_03910</name>
</gene>
<feature type="transmembrane region" description="Helical" evidence="1">
    <location>
        <begin position="325"/>
        <end position="351"/>
    </location>
</feature>
<dbReference type="EMBL" id="CP067134">
    <property type="protein sequence ID" value="WCR11546.1"/>
    <property type="molecule type" value="Genomic_DNA"/>
</dbReference>